<dbReference type="RefSeq" id="WP_402387220.1">
    <property type="nucleotide sequence ID" value="NZ_JBIUYY010000019.1"/>
</dbReference>
<evidence type="ECO:0000313" key="3">
    <source>
        <dbReference type="Proteomes" id="UP001617351"/>
    </source>
</evidence>
<proteinExistence type="predicted"/>
<feature type="region of interest" description="Disordered" evidence="1">
    <location>
        <begin position="1"/>
        <end position="20"/>
    </location>
</feature>
<evidence type="ECO:0000256" key="1">
    <source>
        <dbReference type="SAM" id="MobiDB-lite"/>
    </source>
</evidence>
<reference evidence="2 3" key="1">
    <citation type="submission" date="2024-10" db="EMBL/GenBank/DDBJ databases">
        <title>The Natural Products Discovery Center: Release of the First 8490 Sequenced Strains for Exploring Actinobacteria Biosynthetic Diversity.</title>
        <authorList>
            <person name="Kalkreuter E."/>
            <person name="Kautsar S.A."/>
            <person name="Yang D."/>
            <person name="Bader C.D."/>
            <person name="Teijaro C.N."/>
            <person name="Fluegel L."/>
            <person name="Davis C.M."/>
            <person name="Simpson J.R."/>
            <person name="Lauterbach L."/>
            <person name="Steele A.D."/>
            <person name="Gui C."/>
            <person name="Meng S."/>
            <person name="Li G."/>
            <person name="Viehrig K."/>
            <person name="Ye F."/>
            <person name="Su P."/>
            <person name="Kiefer A.F."/>
            <person name="Nichols A."/>
            <person name="Cepeda A.J."/>
            <person name="Yan W."/>
            <person name="Fan B."/>
            <person name="Jiang Y."/>
            <person name="Adhikari A."/>
            <person name="Zheng C.-J."/>
            <person name="Schuster L."/>
            <person name="Cowan T.M."/>
            <person name="Smanski M.J."/>
            <person name="Chevrette M.G."/>
            <person name="De Carvalho L.P.S."/>
            <person name="Shen B."/>
        </authorList>
    </citation>
    <scope>NUCLEOTIDE SEQUENCE [LARGE SCALE GENOMIC DNA]</scope>
    <source>
        <strain evidence="2 3">NPDC087220</strain>
    </source>
</reference>
<evidence type="ECO:0000313" key="2">
    <source>
        <dbReference type="EMBL" id="MFJ2825641.1"/>
    </source>
</evidence>
<name>A0ABW8ETN2_STRT5</name>
<comment type="caution">
    <text evidence="2">The sequence shown here is derived from an EMBL/GenBank/DDBJ whole genome shotgun (WGS) entry which is preliminary data.</text>
</comment>
<gene>
    <name evidence="2" type="ORF">ACIO7M_31685</name>
</gene>
<protein>
    <submittedName>
        <fullName evidence="2">Uncharacterized protein</fullName>
    </submittedName>
</protein>
<accession>A0ABW8ETN2</accession>
<dbReference type="Proteomes" id="UP001617351">
    <property type="component" value="Unassembled WGS sequence"/>
</dbReference>
<organism evidence="2 3">
    <name type="scientific">Streptomyces toxytricini</name>
    <name type="common">Actinomyces toxytricini</name>
    <dbReference type="NCBI Taxonomy" id="67369"/>
    <lineage>
        <taxon>Bacteria</taxon>
        <taxon>Bacillati</taxon>
        <taxon>Actinomycetota</taxon>
        <taxon>Actinomycetes</taxon>
        <taxon>Kitasatosporales</taxon>
        <taxon>Streptomycetaceae</taxon>
        <taxon>Streptomyces</taxon>
    </lineage>
</organism>
<dbReference type="EMBL" id="JBIUYY010000019">
    <property type="protein sequence ID" value="MFJ2825641.1"/>
    <property type="molecule type" value="Genomic_DNA"/>
</dbReference>
<sequence length="223" mass="25045">MRFWLFNGAPPRRGESHTDPTTGHVFNFTPGYTELFSPGRYHITGASMDAGAYRDTYIVVYWIQLSQTEWVVATCWGDYFDFFHHLMNYPETSAGTRRAIAESCPLFNTLIQRASNPTNYGTSLFTMADPDTNETVWLLGAFFGNLHVNTTGDLFDGFAGEKFTEVIDLTGMLVPEVGGGPLEVPKLLEYIGSESNKEFFRGMVRSAPETLRKITDFARIFTG</sequence>
<keyword evidence="3" id="KW-1185">Reference proteome</keyword>